<protein>
    <submittedName>
        <fullName evidence="2">ATPase BadF/BadG/BcrA/BcrD type</fullName>
    </submittedName>
</protein>
<dbReference type="CDD" id="cd24007">
    <property type="entry name" value="ASKHA_NBD_eukNAGK-like"/>
    <property type="match status" value="1"/>
</dbReference>
<dbReference type="OrthoDB" id="9772633at2"/>
<dbReference type="SUPFAM" id="SSF53067">
    <property type="entry name" value="Actin-like ATPase domain"/>
    <property type="match status" value="2"/>
</dbReference>
<dbReference type="Pfam" id="PF01869">
    <property type="entry name" value="BcrAD_BadFG"/>
    <property type="match status" value="1"/>
</dbReference>
<accession>U4KR50</accession>
<sequence length="305" mass="33805">MKNKYIIGIDGGGTKTLGVLFDFDGNELHRVKEGFSNFSIDEKEATDNLSKTIEQLQNKIVDTDYELYIQLGISGASKIKETTTLERDFEKKFHAIVNLETDLMIGLYSVSQSSDQSVIMAIGGTGSAVVAKEGNRIKSIGGYGYLLGDEGSGYHLVIEALRRVIKESEEERPLSELSIGLMKLIGITSHRQLISYVYQKNKTELAQLSRFIAKQSIEGDLVAKALLENEGKLLAEQIVLAHNNFIKNNEVVIALRGTFVNEAPYVKDALKKHLDEHIKNYKIEETSNEPVVGAYHLAKAILVKG</sequence>
<evidence type="ECO:0000259" key="1">
    <source>
        <dbReference type="Pfam" id="PF01869"/>
    </source>
</evidence>
<dbReference type="RefSeq" id="WP_030004279.1">
    <property type="nucleotide sequence ID" value="NC_022549.1"/>
</dbReference>
<evidence type="ECO:0000313" key="2">
    <source>
        <dbReference type="EMBL" id="CCV65418.1"/>
    </source>
</evidence>
<name>U4KR50_9MOLU</name>
<dbReference type="InterPro" id="IPR002731">
    <property type="entry name" value="ATPase_BadF"/>
</dbReference>
<dbReference type="KEGG" id="abra:BN85303970"/>
<dbReference type="PANTHER" id="PTHR43190:SF3">
    <property type="entry name" value="N-ACETYL-D-GLUCOSAMINE KINASE"/>
    <property type="match status" value="1"/>
</dbReference>
<dbReference type="AlphaFoldDB" id="U4KR50"/>
<dbReference type="InterPro" id="IPR043129">
    <property type="entry name" value="ATPase_NBD"/>
</dbReference>
<proteinExistence type="predicted"/>
<keyword evidence="3" id="KW-1185">Reference proteome</keyword>
<dbReference type="InterPro" id="IPR052519">
    <property type="entry name" value="Euk-type_GlcNAc_Kinase"/>
</dbReference>
<dbReference type="Proteomes" id="UP000032737">
    <property type="component" value="Chromosome"/>
</dbReference>
<feature type="domain" description="ATPase BadF/BadG/BcrA/BcrD type" evidence="1">
    <location>
        <begin position="7"/>
        <end position="295"/>
    </location>
</feature>
<reference evidence="2 3" key="1">
    <citation type="journal article" date="2013" name="J. Mol. Microbiol. Biotechnol.">
        <title>Analysis of the Complete Genomes of Acholeplasma brassicae , A. palmae and A. laidlawii and Their Comparison to the Obligate Parasites from ' Candidatus Phytoplasma'.</title>
        <authorList>
            <person name="Kube M."/>
            <person name="Siewert C."/>
            <person name="Migdoll A.M."/>
            <person name="Duduk B."/>
            <person name="Holz S."/>
            <person name="Rabus R."/>
            <person name="Seemuller E."/>
            <person name="Mitrovic J."/>
            <person name="Muller I."/>
            <person name="Buttner C."/>
            <person name="Reinhardt R."/>
        </authorList>
    </citation>
    <scope>NUCLEOTIDE SEQUENCE [LARGE SCALE GENOMIC DNA]</scope>
    <source>
        <strain evidence="3">0502</strain>
    </source>
</reference>
<dbReference type="STRING" id="61635.BN85303970"/>
<dbReference type="HOGENOM" id="CLU_016274_1_1_14"/>
<dbReference type="Gene3D" id="3.30.420.40">
    <property type="match status" value="2"/>
</dbReference>
<evidence type="ECO:0000313" key="3">
    <source>
        <dbReference type="Proteomes" id="UP000032737"/>
    </source>
</evidence>
<dbReference type="PANTHER" id="PTHR43190">
    <property type="entry name" value="N-ACETYL-D-GLUCOSAMINE KINASE"/>
    <property type="match status" value="1"/>
</dbReference>
<gene>
    <name evidence="2" type="ORF">BN85303970</name>
</gene>
<dbReference type="EMBL" id="FO681348">
    <property type="protein sequence ID" value="CCV65418.1"/>
    <property type="molecule type" value="Genomic_DNA"/>
</dbReference>
<organism evidence="2 3">
    <name type="scientific">Acholeplasma brassicae</name>
    <dbReference type="NCBI Taxonomy" id="61635"/>
    <lineage>
        <taxon>Bacteria</taxon>
        <taxon>Bacillati</taxon>
        <taxon>Mycoplasmatota</taxon>
        <taxon>Mollicutes</taxon>
        <taxon>Acholeplasmatales</taxon>
        <taxon>Acholeplasmataceae</taxon>
        <taxon>Acholeplasma</taxon>
    </lineage>
</organism>